<feature type="active site" evidence="13">
    <location>
        <position position="289"/>
    </location>
</feature>
<dbReference type="InterPro" id="IPR001461">
    <property type="entry name" value="Aspartic_peptidase_A1"/>
</dbReference>
<dbReference type="EMBL" id="LCWF01000192">
    <property type="protein sequence ID" value="KKY15244.1"/>
    <property type="molecule type" value="Genomic_DNA"/>
</dbReference>
<accession>A0A0G2DX98</accession>
<evidence type="ECO:0000256" key="5">
    <source>
        <dbReference type="ARBA" id="ARBA00022670"/>
    </source>
</evidence>
<evidence type="ECO:0000256" key="1">
    <source>
        <dbReference type="ARBA" id="ARBA00004609"/>
    </source>
</evidence>
<dbReference type="Proteomes" id="UP000053317">
    <property type="component" value="Unassembled WGS sequence"/>
</dbReference>
<dbReference type="CDD" id="cd05474">
    <property type="entry name" value="SAP_like"/>
    <property type="match status" value="1"/>
</dbReference>
<feature type="active site" evidence="13">
    <location>
        <position position="90"/>
    </location>
</feature>
<evidence type="ECO:0000256" key="6">
    <source>
        <dbReference type="ARBA" id="ARBA00022729"/>
    </source>
</evidence>
<comment type="subcellular location">
    <subcellularLocation>
        <location evidence="1">Cell membrane</location>
        <topology evidence="1">Lipid-anchor</topology>
        <topology evidence="1">GPI-anchor</topology>
    </subcellularLocation>
</comment>
<evidence type="ECO:0000256" key="14">
    <source>
        <dbReference type="RuleBase" id="RU000454"/>
    </source>
</evidence>
<organism evidence="18 19">
    <name type="scientific">Phaeomoniella chlamydospora</name>
    <name type="common">Phaeoacremonium chlamydosporum</name>
    <dbReference type="NCBI Taxonomy" id="158046"/>
    <lineage>
        <taxon>Eukaryota</taxon>
        <taxon>Fungi</taxon>
        <taxon>Dikarya</taxon>
        <taxon>Ascomycota</taxon>
        <taxon>Pezizomycotina</taxon>
        <taxon>Eurotiomycetes</taxon>
        <taxon>Chaetothyriomycetidae</taxon>
        <taxon>Phaeomoniellales</taxon>
        <taxon>Phaeomoniellaceae</taxon>
        <taxon>Phaeomoniella</taxon>
    </lineage>
</organism>
<name>A0A0G2DX98_PHACM</name>
<evidence type="ECO:0000256" key="10">
    <source>
        <dbReference type="ARBA" id="ARBA00023180"/>
    </source>
</evidence>
<reference evidence="18 19" key="1">
    <citation type="submission" date="2015-05" db="EMBL/GenBank/DDBJ databases">
        <title>Distinctive expansion of gene families associated with plant cell wall degradation and secondary metabolism in the genomes of grapevine trunk pathogens.</title>
        <authorList>
            <person name="Lawrence D.P."/>
            <person name="Travadon R."/>
            <person name="Rolshausen P.E."/>
            <person name="Baumgartner K."/>
        </authorList>
    </citation>
    <scope>NUCLEOTIDE SEQUENCE [LARGE SCALE GENOMIC DNA]</scope>
    <source>
        <strain evidence="18">UCRPC4</strain>
    </source>
</reference>
<evidence type="ECO:0000256" key="4">
    <source>
        <dbReference type="ARBA" id="ARBA00022622"/>
    </source>
</evidence>
<dbReference type="InterPro" id="IPR001969">
    <property type="entry name" value="Aspartic_peptidase_AS"/>
</dbReference>
<dbReference type="PRINTS" id="PR00792">
    <property type="entry name" value="PEPSIN"/>
</dbReference>
<proteinExistence type="inferred from homology"/>
<keyword evidence="6 16" id="KW-0732">Signal</keyword>
<protein>
    <recommendedName>
        <fullName evidence="12">Probable aspartic-type endopeptidase OPSB</fullName>
    </recommendedName>
    <alternativeName>
        <fullName evidence="11">Probable aspartic-type endopeptidase opsB</fullName>
    </alternativeName>
</protein>
<dbReference type="Pfam" id="PF00026">
    <property type="entry name" value="Asp"/>
    <property type="match status" value="1"/>
</dbReference>
<evidence type="ECO:0000256" key="12">
    <source>
        <dbReference type="ARBA" id="ARBA00068059"/>
    </source>
</evidence>
<dbReference type="FunFam" id="2.40.70.10:FF:000068">
    <property type="entry name" value="Aspartic-type endopeptidase (OpsB)"/>
    <property type="match status" value="1"/>
</dbReference>
<dbReference type="InterPro" id="IPR033121">
    <property type="entry name" value="PEPTIDASE_A1"/>
</dbReference>
<evidence type="ECO:0000256" key="2">
    <source>
        <dbReference type="ARBA" id="ARBA00007447"/>
    </source>
</evidence>
<evidence type="ECO:0000256" key="7">
    <source>
        <dbReference type="ARBA" id="ARBA00022750"/>
    </source>
</evidence>
<evidence type="ECO:0000259" key="17">
    <source>
        <dbReference type="PROSITE" id="PS51767"/>
    </source>
</evidence>
<keyword evidence="10" id="KW-0325">Glycoprotein</keyword>
<dbReference type="Gene3D" id="2.40.70.10">
    <property type="entry name" value="Acid Proteases"/>
    <property type="match status" value="2"/>
</dbReference>
<keyword evidence="8 14" id="KW-0378">Hydrolase</keyword>
<dbReference type="InterPro" id="IPR021109">
    <property type="entry name" value="Peptidase_aspartic_dom_sf"/>
</dbReference>
<feature type="region of interest" description="Disordered" evidence="15">
    <location>
        <begin position="447"/>
        <end position="467"/>
    </location>
</feature>
<dbReference type="GO" id="GO:0098552">
    <property type="term" value="C:side of membrane"/>
    <property type="evidence" value="ECO:0007669"/>
    <property type="project" value="UniProtKB-KW"/>
</dbReference>
<keyword evidence="7 14" id="KW-0064">Aspartyl protease</keyword>
<keyword evidence="5 14" id="KW-0645">Protease</keyword>
<feature type="chain" id="PRO_5002543098" description="Probable aspartic-type endopeptidase OPSB" evidence="16">
    <location>
        <begin position="20"/>
        <end position="500"/>
    </location>
</feature>
<dbReference type="FunFam" id="2.40.70.10:FF:000011">
    <property type="entry name" value="Aspartic protease"/>
    <property type="match status" value="1"/>
</dbReference>
<evidence type="ECO:0000256" key="13">
    <source>
        <dbReference type="PIRSR" id="PIRSR601461-1"/>
    </source>
</evidence>
<evidence type="ECO:0000313" key="18">
    <source>
        <dbReference type="EMBL" id="KKY15244.1"/>
    </source>
</evidence>
<gene>
    <name evidence="18" type="ORF">UCRPC4_g06400</name>
</gene>
<evidence type="ECO:0000256" key="3">
    <source>
        <dbReference type="ARBA" id="ARBA00022475"/>
    </source>
</evidence>
<dbReference type="GO" id="GO:0004190">
    <property type="term" value="F:aspartic-type endopeptidase activity"/>
    <property type="evidence" value="ECO:0007669"/>
    <property type="project" value="UniProtKB-KW"/>
</dbReference>
<evidence type="ECO:0000256" key="15">
    <source>
        <dbReference type="SAM" id="MobiDB-lite"/>
    </source>
</evidence>
<dbReference type="AlphaFoldDB" id="A0A0G2DX98"/>
<dbReference type="PROSITE" id="PS51767">
    <property type="entry name" value="PEPTIDASE_A1"/>
    <property type="match status" value="1"/>
</dbReference>
<reference evidence="18 19" key="2">
    <citation type="submission" date="2015-05" db="EMBL/GenBank/DDBJ databases">
        <authorList>
            <person name="Morales-Cruz A."/>
            <person name="Amrine K.C."/>
            <person name="Cantu D."/>
        </authorList>
    </citation>
    <scope>NUCLEOTIDE SEQUENCE [LARGE SCALE GENOMIC DNA]</scope>
    <source>
        <strain evidence="18">UCRPC4</strain>
    </source>
</reference>
<keyword evidence="9" id="KW-0472">Membrane</keyword>
<comment type="caution">
    <text evidence="18">The sequence shown here is derived from an EMBL/GenBank/DDBJ whole genome shotgun (WGS) entry which is preliminary data.</text>
</comment>
<evidence type="ECO:0000313" key="19">
    <source>
        <dbReference type="Proteomes" id="UP000053317"/>
    </source>
</evidence>
<evidence type="ECO:0000256" key="9">
    <source>
        <dbReference type="ARBA" id="ARBA00023136"/>
    </source>
</evidence>
<feature type="signal peptide" evidence="16">
    <location>
        <begin position="1"/>
        <end position="19"/>
    </location>
</feature>
<sequence>MKVVTILAAAAAALPAAQAITLNGQKRDGLKVFELDIQRKQAADPVKASNKRFRNRKRGTVSQTLDNEETFYFANITLGTPAQKLRMTLDTGSSDLWVNTPNSTLCSAANSPCSSSGTYDPSDSSTYSYVNSDFNITYADGSSASGDYVKDTLVFGGKTLSDFQFGTGYTSTSTQGVLGIGYGLNEVFVTSLSDTPYDNLPLALVDAGFINVAAYSLWLNDLDSSTGSILFGGVNAGKYTGELQSLPILQESGVYAEFYITLTNISYKTSSDDSSTSVDTDLPAAVLLDSGSSLSYLPDSLVSEIYDAVGAEYSSQSGEAFAPCSLASSGGSINFTFTDPSIEVSFDELLFDVTDSRGNALTFNDGTEACVFGISPSGSSLGVLGDTFLRSAYVVYDLENNEISLAQTDFNSTENEIKEITSGSSGVPGATYVTNAVTTLAAATGAAVNGGSDSSGTSTGFTSEATSSSSTSAAHRLQVSVGQASLGFLAAGAVLIATAL</sequence>
<dbReference type="OrthoDB" id="771136at2759"/>
<keyword evidence="4" id="KW-0449">Lipoprotein</keyword>
<evidence type="ECO:0000256" key="11">
    <source>
        <dbReference type="ARBA" id="ARBA00067536"/>
    </source>
</evidence>
<dbReference type="PROSITE" id="PS00141">
    <property type="entry name" value="ASP_PROTEASE"/>
    <property type="match status" value="2"/>
</dbReference>
<keyword evidence="3" id="KW-1003">Cell membrane</keyword>
<evidence type="ECO:0000256" key="8">
    <source>
        <dbReference type="ARBA" id="ARBA00022801"/>
    </source>
</evidence>
<dbReference type="PANTHER" id="PTHR47966">
    <property type="entry name" value="BETA-SITE APP-CLEAVING ENZYME, ISOFORM A-RELATED"/>
    <property type="match status" value="1"/>
</dbReference>
<comment type="similarity">
    <text evidence="2 14">Belongs to the peptidase A1 family.</text>
</comment>
<feature type="domain" description="Peptidase A1" evidence="17">
    <location>
        <begin position="72"/>
        <end position="406"/>
    </location>
</feature>
<dbReference type="SUPFAM" id="SSF50630">
    <property type="entry name" value="Acid proteases"/>
    <property type="match status" value="1"/>
</dbReference>
<keyword evidence="19" id="KW-1185">Reference proteome</keyword>
<evidence type="ECO:0000256" key="16">
    <source>
        <dbReference type="SAM" id="SignalP"/>
    </source>
</evidence>
<dbReference type="PANTHER" id="PTHR47966:SF65">
    <property type="entry name" value="ASPARTIC-TYPE ENDOPEPTIDASE"/>
    <property type="match status" value="1"/>
</dbReference>
<dbReference type="InterPro" id="IPR033876">
    <property type="entry name" value="SAP-like"/>
</dbReference>
<dbReference type="GO" id="GO:0005886">
    <property type="term" value="C:plasma membrane"/>
    <property type="evidence" value="ECO:0007669"/>
    <property type="project" value="UniProtKB-SubCell"/>
</dbReference>
<keyword evidence="4" id="KW-0336">GPI-anchor</keyword>
<dbReference type="GO" id="GO:0006508">
    <property type="term" value="P:proteolysis"/>
    <property type="evidence" value="ECO:0007669"/>
    <property type="project" value="UniProtKB-KW"/>
</dbReference>